<feature type="transmembrane region" description="Helical" evidence="7">
    <location>
        <begin position="84"/>
        <end position="103"/>
    </location>
</feature>
<organism evidence="9 10">
    <name type="scientific">Cohnella silvisoli</name>
    <dbReference type="NCBI Taxonomy" id="2873699"/>
    <lineage>
        <taxon>Bacteria</taxon>
        <taxon>Bacillati</taxon>
        <taxon>Bacillota</taxon>
        <taxon>Bacilli</taxon>
        <taxon>Bacillales</taxon>
        <taxon>Paenibacillaceae</taxon>
        <taxon>Cohnella</taxon>
    </lineage>
</organism>
<dbReference type="RefSeq" id="WP_232185423.1">
    <property type="nucleotide sequence ID" value="NZ_JAIOAP010000005.1"/>
</dbReference>
<dbReference type="PANTHER" id="PTHR30193:SF41">
    <property type="entry name" value="DIACETYLCHITOBIOSE UPTAKE SYSTEM PERMEASE PROTEIN NGCF"/>
    <property type="match status" value="1"/>
</dbReference>
<evidence type="ECO:0000313" key="9">
    <source>
        <dbReference type="EMBL" id="MEQ4482708.1"/>
    </source>
</evidence>
<feature type="transmembrane region" description="Helical" evidence="7">
    <location>
        <begin position="272"/>
        <end position="293"/>
    </location>
</feature>
<protein>
    <submittedName>
        <fullName evidence="9">Sugar ABC transporter permease</fullName>
    </submittedName>
</protein>
<evidence type="ECO:0000259" key="8">
    <source>
        <dbReference type="PROSITE" id="PS50928"/>
    </source>
</evidence>
<sequence>MIAERNKKLYSKGQYTWFLIVFIVPTFALFCLLTLYPMVRGVYTSFFDWTGTSSKMTFIGLDNYRKLFDDEIIPRTIQHDYFLVFWKVLLILLFATVFAVALTRLKLRESAFFRAVFFFPNMISVVVIGVLWRFIYNPNLGFLNSFLSLFTEKPVSIAWLGDSDLALAALVPPSVWAGIGFYMVLIMSGIMGISESLYESARIDGAGEWKQFTRLTIPLVWEQIKVSLLSIVMTTLNGSFLIVWLMTEGGPDNSTQVMGSYLYQVGFKQYQMGYATAIGVMILVLSLLTTVLLNRLLRRETHEW</sequence>
<dbReference type="Gene3D" id="1.10.3720.10">
    <property type="entry name" value="MetI-like"/>
    <property type="match status" value="1"/>
</dbReference>
<feature type="transmembrane region" description="Helical" evidence="7">
    <location>
        <begin position="115"/>
        <end position="135"/>
    </location>
</feature>
<evidence type="ECO:0000256" key="3">
    <source>
        <dbReference type="ARBA" id="ARBA00022475"/>
    </source>
</evidence>
<dbReference type="Proteomes" id="UP001493487">
    <property type="component" value="Unassembled WGS sequence"/>
</dbReference>
<keyword evidence="5 7" id="KW-1133">Transmembrane helix</keyword>
<gene>
    <name evidence="9" type="ORF">QJS35_09900</name>
</gene>
<dbReference type="InterPro" id="IPR035906">
    <property type="entry name" value="MetI-like_sf"/>
</dbReference>
<dbReference type="EMBL" id="JASKHM010000005">
    <property type="protein sequence ID" value="MEQ4482708.1"/>
    <property type="molecule type" value="Genomic_DNA"/>
</dbReference>
<keyword evidence="3" id="KW-1003">Cell membrane</keyword>
<dbReference type="CDD" id="cd06261">
    <property type="entry name" value="TM_PBP2"/>
    <property type="match status" value="1"/>
</dbReference>
<evidence type="ECO:0000256" key="1">
    <source>
        <dbReference type="ARBA" id="ARBA00004651"/>
    </source>
</evidence>
<feature type="transmembrane region" description="Helical" evidence="7">
    <location>
        <begin position="226"/>
        <end position="246"/>
    </location>
</feature>
<dbReference type="PROSITE" id="PS50928">
    <property type="entry name" value="ABC_TM1"/>
    <property type="match status" value="1"/>
</dbReference>
<evidence type="ECO:0000256" key="2">
    <source>
        <dbReference type="ARBA" id="ARBA00022448"/>
    </source>
</evidence>
<comment type="subcellular location">
    <subcellularLocation>
        <location evidence="1 7">Cell membrane</location>
        <topology evidence="1 7">Multi-pass membrane protein</topology>
    </subcellularLocation>
</comment>
<evidence type="ECO:0000313" key="10">
    <source>
        <dbReference type="Proteomes" id="UP001493487"/>
    </source>
</evidence>
<evidence type="ECO:0000256" key="4">
    <source>
        <dbReference type="ARBA" id="ARBA00022692"/>
    </source>
</evidence>
<feature type="domain" description="ABC transmembrane type-1" evidence="8">
    <location>
        <begin position="77"/>
        <end position="293"/>
    </location>
</feature>
<name>A0ABV1KS54_9BACL</name>
<keyword evidence="10" id="KW-1185">Reference proteome</keyword>
<dbReference type="PANTHER" id="PTHR30193">
    <property type="entry name" value="ABC TRANSPORTER PERMEASE PROTEIN"/>
    <property type="match status" value="1"/>
</dbReference>
<dbReference type="InterPro" id="IPR051393">
    <property type="entry name" value="ABC_transporter_permease"/>
</dbReference>
<feature type="transmembrane region" description="Helical" evidence="7">
    <location>
        <begin position="175"/>
        <end position="193"/>
    </location>
</feature>
<keyword evidence="4 7" id="KW-0812">Transmembrane</keyword>
<comment type="caution">
    <text evidence="9">The sequence shown here is derived from an EMBL/GenBank/DDBJ whole genome shotgun (WGS) entry which is preliminary data.</text>
</comment>
<reference evidence="9 10" key="1">
    <citation type="journal article" date="2023" name="Genome Announc.">
        <title>Pan-Genome Analyses of the Genus Cohnella and Proposal of the Novel Species Cohnella silvisoli sp. nov., Isolated from Forest Soil.</title>
        <authorList>
            <person name="Wang C."/>
            <person name="Mao L."/>
            <person name="Bao G."/>
            <person name="Zhu H."/>
        </authorList>
    </citation>
    <scope>NUCLEOTIDE SEQUENCE [LARGE SCALE GENOMIC DNA]</scope>
    <source>
        <strain evidence="9 10">NL03-T5-1</strain>
    </source>
</reference>
<dbReference type="Pfam" id="PF00528">
    <property type="entry name" value="BPD_transp_1"/>
    <property type="match status" value="1"/>
</dbReference>
<evidence type="ECO:0000256" key="5">
    <source>
        <dbReference type="ARBA" id="ARBA00022989"/>
    </source>
</evidence>
<evidence type="ECO:0000256" key="6">
    <source>
        <dbReference type="ARBA" id="ARBA00023136"/>
    </source>
</evidence>
<keyword evidence="6 7" id="KW-0472">Membrane</keyword>
<dbReference type="SUPFAM" id="SSF161098">
    <property type="entry name" value="MetI-like"/>
    <property type="match status" value="1"/>
</dbReference>
<dbReference type="InterPro" id="IPR000515">
    <property type="entry name" value="MetI-like"/>
</dbReference>
<comment type="similarity">
    <text evidence="7">Belongs to the binding-protein-dependent transport system permease family.</text>
</comment>
<keyword evidence="2 7" id="KW-0813">Transport</keyword>
<evidence type="ECO:0000256" key="7">
    <source>
        <dbReference type="RuleBase" id="RU363032"/>
    </source>
</evidence>
<feature type="transmembrane region" description="Helical" evidence="7">
    <location>
        <begin position="15"/>
        <end position="39"/>
    </location>
</feature>
<proteinExistence type="inferred from homology"/>
<accession>A0ABV1KS54</accession>